<sequence>MQKRANKKLGLWAWGRTEAHTLPVFCLGTSRSSKAGRRPRPAVALDQYGLGEGLHGCQHYRRRCKLVAPCCGEVFACRHCHNDEKQAGESDPNLRHELDRSQVQEVVCSLCDLRQPVATHCSRCSVEFGAYSCLKCNFFDDDTSKQQFHCDLCGLCRVGGAENYFHCHRCGCCYGKSLRDNHVCVENSMKQDCPICVEYLFDSVRQTSILPCGHTIHTDCLHDLEQASVRGSPADLPKCPVCSKSISNYSDEWSQLDKEIQETPMPRDYASWVVDILCNDCNQSNRVRWHVLGLCCPSCLSYNTRRIMPLARASMGSLDSADTNALEWTLPNLQEASPSPLPAVTQSPDRSPTRSPSPGQSSRSSPES</sequence>
<dbReference type="SUPFAM" id="SSF161219">
    <property type="entry name" value="CHY zinc finger-like"/>
    <property type="match status" value="1"/>
</dbReference>
<evidence type="ECO:0000256" key="4">
    <source>
        <dbReference type="PROSITE-ProRule" id="PRU00601"/>
    </source>
</evidence>
<keyword evidence="10" id="KW-1185">Reference proteome</keyword>
<evidence type="ECO:0000256" key="5">
    <source>
        <dbReference type="SAM" id="MobiDB-lite"/>
    </source>
</evidence>
<feature type="domain" description="RING-type" evidence="6">
    <location>
        <begin position="193"/>
        <end position="243"/>
    </location>
</feature>
<dbReference type="GO" id="GO:0005634">
    <property type="term" value="C:nucleus"/>
    <property type="evidence" value="ECO:0007669"/>
    <property type="project" value="TreeGrafter"/>
</dbReference>
<feature type="region of interest" description="Disordered" evidence="5">
    <location>
        <begin position="330"/>
        <end position="368"/>
    </location>
</feature>
<feature type="compositionally biased region" description="Low complexity" evidence="5">
    <location>
        <begin position="347"/>
        <end position="368"/>
    </location>
</feature>
<evidence type="ECO:0000313" key="9">
    <source>
        <dbReference type="EMBL" id="KAK9825066.1"/>
    </source>
</evidence>
<dbReference type="GO" id="GO:0006511">
    <property type="term" value="P:ubiquitin-dependent protein catabolic process"/>
    <property type="evidence" value="ECO:0007669"/>
    <property type="project" value="TreeGrafter"/>
</dbReference>
<dbReference type="InterPro" id="IPR037274">
    <property type="entry name" value="Znf_CHY_sf"/>
</dbReference>
<evidence type="ECO:0000256" key="3">
    <source>
        <dbReference type="ARBA" id="ARBA00022833"/>
    </source>
</evidence>
<dbReference type="InterPro" id="IPR037275">
    <property type="entry name" value="Znf_CTCHY_sf"/>
</dbReference>
<dbReference type="GO" id="GO:0061630">
    <property type="term" value="F:ubiquitin protein ligase activity"/>
    <property type="evidence" value="ECO:0007669"/>
    <property type="project" value="TreeGrafter"/>
</dbReference>
<organism evidence="9 10">
    <name type="scientific">Apatococcus lobatus</name>
    <dbReference type="NCBI Taxonomy" id="904363"/>
    <lineage>
        <taxon>Eukaryota</taxon>
        <taxon>Viridiplantae</taxon>
        <taxon>Chlorophyta</taxon>
        <taxon>core chlorophytes</taxon>
        <taxon>Trebouxiophyceae</taxon>
        <taxon>Chlorellales</taxon>
        <taxon>Chlorellaceae</taxon>
        <taxon>Apatococcus</taxon>
    </lineage>
</organism>
<accession>A0AAW1QV10</accession>
<dbReference type="InterPro" id="IPR039512">
    <property type="entry name" value="RCHY1_zinc-ribbon"/>
</dbReference>
<evidence type="ECO:0000259" key="6">
    <source>
        <dbReference type="PROSITE" id="PS50089"/>
    </source>
</evidence>
<evidence type="ECO:0000256" key="2">
    <source>
        <dbReference type="ARBA" id="ARBA00022771"/>
    </source>
</evidence>
<dbReference type="InterPro" id="IPR013083">
    <property type="entry name" value="Znf_RING/FYVE/PHD"/>
</dbReference>
<evidence type="ECO:0008006" key="11">
    <source>
        <dbReference type="Google" id="ProtNLM"/>
    </source>
</evidence>
<feature type="domain" description="CHY-type" evidence="7">
    <location>
        <begin position="50"/>
        <end position="126"/>
    </location>
</feature>
<dbReference type="EMBL" id="JALJOS010000026">
    <property type="protein sequence ID" value="KAK9825066.1"/>
    <property type="molecule type" value="Genomic_DNA"/>
</dbReference>
<evidence type="ECO:0000259" key="7">
    <source>
        <dbReference type="PROSITE" id="PS51266"/>
    </source>
</evidence>
<evidence type="ECO:0000256" key="1">
    <source>
        <dbReference type="ARBA" id="ARBA00022723"/>
    </source>
</evidence>
<reference evidence="9 10" key="1">
    <citation type="journal article" date="2024" name="Nat. Commun.">
        <title>Phylogenomics reveals the evolutionary origins of lichenization in chlorophyte algae.</title>
        <authorList>
            <person name="Puginier C."/>
            <person name="Libourel C."/>
            <person name="Otte J."/>
            <person name="Skaloud P."/>
            <person name="Haon M."/>
            <person name="Grisel S."/>
            <person name="Petersen M."/>
            <person name="Berrin J.G."/>
            <person name="Delaux P.M."/>
            <person name="Dal Grande F."/>
            <person name="Keller J."/>
        </authorList>
    </citation>
    <scope>NUCLEOTIDE SEQUENCE [LARGE SCALE GENOMIC DNA]</scope>
    <source>
        <strain evidence="9 10">SAG 2145</strain>
    </source>
</reference>
<gene>
    <name evidence="9" type="ORF">WJX74_005833</name>
</gene>
<comment type="caution">
    <text evidence="9">The sequence shown here is derived from an EMBL/GenBank/DDBJ whole genome shotgun (WGS) entry which is preliminary data.</text>
</comment>
<dbReference type="GO" id="GO:0008270">
    <property type="term" value="F:zinc ion binding"/>
    <property type="evidence" value="ECO:0007669"/>
    <property type="project" value="UniProtKB-KW"/>
</dbReference>
<dbReference type="AlphaFoldDB" id="A0AAW1QV10"/>
<keyword evidence="1" id="KW-0479">Metal-binding</keyword>
<dbReference type="Pfam" id="PF13639">
    <property type="entry name" value="zf-RING_2"/>
    <property type="match status" value="1"/>
</dbReference>
<proteinExistence type="predicted"/>
<dbReference type="PANTHER" id="PTHR21319">
    <property type="entry name" value="RING FINGER AND CHY ZINC FINGER DOMAIN-CONTAINING PROTEIN 1"/>
    <property type="match status" value="1"/>
</dbReference>
<dbReference type="SUPFAM" id="SSF161245">
    <property type="entry name" value="Zinc hairpin stack"/>
    <property type="match status" value="1"/>
</dbReference>
<dbReference type="PROSITE" id="PS50089">
    <property type="entry name" value="ZF_RING_2"/>
    <property type="match status" value="1"/>
</dbReference>
<protein>
    <recommendedName>
        <fullName evidence="11">RING finger and CHY zinc finger domain-containing protein 1</fullName>
    </recommendedName>
</protein>
<keyword evidence="2 4" id="KW-0863">Zinc-finger</keyword>
<dbReference type="Gene3D" id="3.30.40.10">
    <property type="entry name" value="Zinc/RING finger domain, C3HC4 (zinc finger)"/>
    <property type="match status" value="1"/>
</dbReference>
<dbReference type="Pfam" id="PF05495">
    <property type="entry name" value="zf-CHY"/>
    <property type="match status" value="1"/>
</dbReference>
<dbReference type="PANTHER" id="PTHR21319:SF53">
    <property type="entry name" value="RING FINGER AND CHY ZINC FINGER DOMAIN-CONTAINING PROTEIN 1"/>
    <property type="match status" value="1"/>
</dbReference>
<dbReference type="InterPro" id="IPR008913">
    <property type="entry name" value="Znf_CHY"/>
</dbReference>
<dbReference type="Pfam" id="PF14599">
    <property type="entry name" value="zinc_ribbon_6"/>
    <property type="match status" value="1"/>
</dbReference>
<dbReference type="SUPFAM" id="SSF57850">
    <property type="entry name" value="RING/U-box"/>
    <property type="match status" value="1"/>
</dbReference>
<dbReference type="SMART" id="SM00184">
    <property type="entry name" value="RING"/>
    <property type="match status" value="1"/>
</dbReference>
<dbReference type="PROSITE" id="PS51266">
    <property type="entry name" value="ZF_CHY"/>
    <property type="match status" value="1"/>
</dbReference>
<dbReference type="PROSITE" id="PS51270">
    <property type="entry name" value="ZF_CTCHY"/>
    <property type="match status" value="1"/>
</dbReference>
<dbReference type="Gene3D" id="2.20.28.10">
    <property type="match status" value="1"/>
</dbReference>
<feature type="domain" description="CTCHY-type" evidence="8">
    <location>
        <begin position="128"/>
        <end position="192"/>
    </location>
</feature>
<dbReference type="GO" id="GO:0016567">
    <property type="term" value="P:protein ubiquitination"/>
    <property type="evidence" value="ECO:0007669"/>
    <property type="project" value="TreeGrafter"/>
</dbReference>
<evidence type="ECO:0000259" key="8">
    <source>
        <dbReference type="PROSITE" id="PS51270"/>
    </source>
</evidence>
<evidence type="ECO:0000313" key="10">
    <source>
        <dbReference type="Proteomes" id="UP001438707"/>
    </source>
</evidence>
<dbReference type="Proteomes" id="UP001438707">
    <property type="component" value="Unassembled WGS sequence"/>
</dbReference>
<keyword evidence="3" id="KW-0862">Zinc</keyword>
<dbReference type="InterPro" id="IPR001841">
    <property type="entry name" value="Znf_RING"/>
</dbReference>
<name>A0AAW1QV10_9CHLO</name>
<dbReference type="InterPro" id="IPR017921">
    <property type="entry name" value="Znf_CTCHY"/>
</dbReference>